<dbReference type="GO" id="GO:0030313">
    <property type="term" value="C:cell envelope"/>
    <property type="evidence" value="ECO:0007669"/>
    <property type="project" value="UniProtKB-SubCell"/>
</dbReference>
<evidence type="ECO:0000259" key="6">
    <source>
        <dbReference type="Pfam" id="PF25917"/>
    </source>
</evidence>
<evidence type="ECO:0000256" key="4">
    <source>
        <dbReference type="SAM" id="SignalP"/>
    </source>
</evidence>
<comment type="subcellular location">
    <subcellularLocation>
        <location evidence="1">Cell envelope</location>
    </subcellularLocation>
</comment>
<feature type="domain" description="Multidrug resistance protein MdtA-like barrel-sandwich hybrid" evidence="6">
    <location>
        <begin position="66"/>
        <end position="207"/>
    </location>
</feature>
<proteinExistence type="inferred from homology"/>
<dbReference type="Gene3D" id="2.40.50.100">
    <property type="match status" value="1"/>
</dbReference>
<dbReference type="AlphaFoldDB" id="A0A1I0TJI4"/>
<evidence type="ECO:0000256" key="1">
    <source>
        <dbReference type="ARBA" id="ARBA00004196"/>
    </source>
</evidence>
<evidence type="ECO:0000259" key="5">
    <source>
        <dbReference type="Pfam" id="PF25876"/>
    </source>
</evidence>
<dbReference type="Pfam" id="PF25876">
    <property type="entry name" value="HH_MFP_RND"/>
    <property type="match status" value="1"/>
</dbReference>
<comment type="similarity">
    <text evidence="2">Belongs to the membrane fusion protein (MFP) (TC 8.A.1) family.</text>
</comment>
<evidence type="ECO:0000259" key="8">
    <source>
        <dbReference type="Pfam" id="PF25967"/>
    </source>
</evidence>
<dbReference type="Pfam" id="PF25917">
    <property type="entry name" value="BSH_RND"/>
    <property type="match status" value="1"/>
</dbReference>
<keyword evidence="4" id="KW-0732">Signal</keyword>
<dbReference type="Pfam" id="PF25967">
    <property type="entry name" value="RND-MFP_C"/>
    <property type="match status" value="1"/>
</dbReference>
<evidence type="ECO:0000313" key="10">
    <source>
        <dbReference type="Proteomes" id="UP000198836"/>
    </source>
</evidence>
<dbReference type="Gene3D" id="2.40.30.170">
    <property type="match status" value="1"/>
</dbReference>
<dbReference type="RefSeq" id="WP_090984610.1">
    <property type="nucleotide sequence ID" value="NZ_FOJM01000010.1"/>
</dbReference>
<dbReference type="InterPro" id="IPR006143">
    <property type="entry name" value="RND_pump_MFP"/>
</dbReference>
<dbReference type="InterPro" id="IPR058627">
    <property type="entry name" value="MdtA-like_C"/>
</dbReference>
<dbReference type="Pfam" id="PF25944">
    <property type="entry name" value="Beta-barrel_RND"/>
    <property type="match status" value="1"/>
</dbReference>
<feature type="domain" description="Multidrug resistance protein MdtA-like C-terminal permuted SH3" evidence="8">
    <location>
        <begin position="305"/>
        <end position="366"/>
    </location>
</feature>
<sequence length="390" mass="41838">MRKVTTLFFSMSIGMLLASCGNNDDAKKAAAAAAAAGPQAYPVFTVNTQNTTLDSDYPATIEGIQNIDIRPKVDGFIEKIFVDEGAVVKKGQLLFTINAPQYEQQVRTARAAISSAEADVNAAQLTVNKTRPLVEKDIISKYDLDAAQLTLQSRKAALAQAKAELVNAQVNLGYTSVKSPVDGVVGSIPFRNGSLVSSTSTQPLTTVSNISKVYAYFSLNEKQLLDFSRTYKGNTLAQQMKNIPAVSLVLADGTVYAQNGKIESINGQINTSTGSASLRATFPNPTSLLKNGASASVRVPQHIENAILIPQKSTIDLQGKKFVYVLGDSAKVINTEIEIMDLAKGKFYVVTKGLKSGDKIVLEGFQSLKDGTKIKPEEKSADSVYAEIKK</sequence>
<dbReference type="GO" id="GO:0015562">
    <property type="term" value="F:efflux transmembrane transporter activity"/>
    <property type="evidence" value="ECO:0007669"/>
    <property type="project" value="InterPro"/>
</dbReference>
<organism evidence="9 10">
    <name type="scientific">Pedobacter suwonensis</name>
    <dbReference type="NCBI Taxonomy" id="332999"/>
    <lineage>
        <taxon>Bacteria</taxon>
        <taxon>Pseudomonadati</taxon>
        <taxon>Bacteroidota</taxon>
        <taxon>Sphingobacteriia</taxon>
        <taxon>Sphingobacteriales</taxon>
        <taxon>Sphingobacteriaceae</taxon>
        <taxon>Pedobacter</taxon>
    </lineage>
</organism>
<evidence type="ECO:0000313" key="9">
    <source>
        <dbReference type="EMBL" id="SFA51939.1"/>
    </source>
</evidence>
<dbReference type="SUPFAM" id="SSF111369">
    <property type="entry name" value="HlyD-like secretion proteins"/>
    <property type="match status" value="1"/>
</dbReference>
<dbReference type="Proteomes" id="UP000198836">
    <property type="component" value="Unassembled WGS sequence"/>
</dbReference>
<dbReference type="GO" id="GO:0005886">
    <property type="term" value="C:plasma membrane"/>
    <property type="evidence" value="ECO:0007669"/>
    <property type="project" value="TreeGrafter"/>
</dbReference>
<dbReference type="InterPro" id="IPR058626">
    <property type="entry name" value="MdtA-like_b-barrel"/>
</dbReference>
<dbReference type="PROSITE" id="PS51257">
    <property type="entry name" value="PROKAR_LIPOPROTEIN"/>
    <property type="match status" value="1"/>
</dbReference>
<dbReference type="NCBIfam" id="TIGR01730">
    <property type="entry name" value="RND_mfp"/>
    <property type="match status" value="1"/>
</dbReference>
<dbReference type="EMBL" id="FOJM01000010">
    <property type="protein sequence ID" value="SFA51939.1"/>
    <property type="molecule type" value="Genomic_DNA"/>
</dbReference>
<dbReference type="PANTHER" id="PTHR30158">
    <property type="entry name" value="ACRA/E-RELATED COMPONENT OF DRUG EFFLUX TRANSPORTER"/>
    <property type="match status" value="1"/>
</dbReference>
<protein>
    <submittedName>
        <fullName evidence="9">Membrane fusion protein, multidrug efflux system</fullName>
    </submittedName>
</protein>
<keyword evidence="3" id="KW-0175">Coiled coil</keyword>
<accession>A0A1I0TJI4</accession>
<dbReference type="GO" id="GO:0046677">
    <property type="term" value="P:response to antibiotic"/>
    <property type="evidence" value="ECO:0007669"/>
    <property type="project" value="TreeGrafter"/>
</dbReference>
<feature type="domain" description="Multidrug resistance protein MdtA-like beta-barrel" evidence="7">
    <location>
        <begin position="235"/>
        <end position="299"/>
    </location>
</feature>
<feature type="signal peptide" evidence="4">
    <location>
        <begin position="1"/>
        <end position="18"/>
    </location>
</feature>
<dbReference type="Gene3D" id="1.10.287.470">
    <property type="entry name" value="Helix hairpin bin"/>
    <property type="match status" value="1"/>
</dbReference>
<name>A0A1I0TJI4_9SPHI</name>
<evidence type="ECO:0000256" key="2">
    <source>
        <dbReference type="ARBA" id="ARBA00009477"/>
    </source>
</evidence>
<evidence type="ECO:0000256" key="3">
    <source>
        <dbReference type="SAM" id="Coils"/>
    </source>
</evidence>
<feature type="domain" description="Multidrug resistance protein MdtA-like alpha-helical hairpin" evidence="5">
    <location>
        <begin position="107"/>
        <end position="175"/>
    </location>
</feature>
<dbReference type="STRING" id="332999.SAMN04488511_110198"/>
<dbReference type="OrthoDB" id="9801814at2"/>
<dbReference type="InterPro" id="IPR058625">
    <property type="entry name" value="MdtA-like_BSH"/>
</dbReference>
<feature type="chain" id="PRO_5011498023" evidence="4">
    <location>
        <begin position="19"/>
        <end position="390"/>
    </location>
</feature>
<keyword evidence="10" id="KW-1185">Reference proteome</keyword>
<reference evidence="10" key="1">
    <citation type="submission" date="2016-10" db="EMBL/GenBank/DDBJ databases">
        <authorList>
            <person name="Varghese N."/>
            <person name="Submissions S."/>
        </authorList>
    </citation>
    <scope>NUCLEOTIDE SEQUENCE [LARGE SCALE GENOMIC DNA]</scope>
    <source>
        <strain evidence="10">DSM 18130</strain>
    </source>
</reference>
<dbReference type="Gene3D" id="2.40.420.20">
    <property type="match status" value="1"/>
</dbReference>
<evidence type="ECO:0000259" key="7">
    <source>
        <dbReference type="Pfam" id="PF25944"/>
    </source>
</evidence>
<gene>
    <name evidence="9" type="ORF">SAMN04488511_110198</name>
</gene>
<dbReference type="PANTHER" id="PTHR30158:SF23">
    <property type="entry name" value="MULTIDRUG RESISTANCE PROTEIN MEXA"/>
    <property type="match status" value="1"/>
</dbReference>
<feature type="coiled-coil region" evidence="3">
    <location>
        <begin position="144"/>
        <end position="171"/>
    </location>
</feature>
<dbReference type="InterPro" id="IPR058624">
    <property type="entry name" value="MdtA-like_HH"/>
</dbReference>